<feature type="region of interest" description="Disordered" evidence="6">
    <location>
        <begin position="1"/>
        <end position="79"/>
    </location>
</feature>
<keyword evidence="4" id="KW-0479">Metal-binding</keyword>
<feature type="compositionally biased region" description="Basic and acidic residues" evidence="6">
    <location>
        <begin position="226"/>
        <end position="235"/>
    </location>
</feature>
<dbReference type="InterPro" id="IPR056924">
    <property type="entry name" value="SH3_Tf2-1"/>
</dbReference>
<dbReference type="Pfam" id="PF00098">
    <property type="entry name" value="zf-CCHC"/>
    <property type="match status" value="1"/>
</dbReference>
<dbReference type="Pfam" id="PF24626">
    <property type="entry name" value="SH3_Tf2-1"/>
    <property type="match status" value="1"/>
</dbReference>
<gene>
    <name evidence="8" type="ORF">Tci_042181</name>
</gene>
<feature type="compositionally biased region" description="Basic and acidic residues" evidence="6">
    <location>
        <begin position="476"/>
        <end position="490"/>
    </location>
</feature>
<dbReference type="InterPro" id="IPR021109">
    <property type="entry name" value="Peptidase_aspartic_dom_sf"/>
</dbReference>
<accession>A0A6L2M826</accession>
<sequence length="1456" mass="163665">MVIENQAPPSLDYVPGPEHPPSPNYVPGPEHQPSLDYVHGLEYPEYLVPSDDDADSEKTNKEEPRNVSTNVSSAHESTNGKEVVKEVVAFLSKPKLSFGHLDLANISDSDEDEVFASNEEYEAYMSSIGGGHPLEEEFDMYDDDYADQIRDLPGQIKAVSPFTQKNSDDKAPIEDQPLLADASPTTLSSGYVAGFDPSEEDPTEYLADGGDDDEEEDEEEEEASEEDKKEEEHLAPADFTTLPVVDHVPSTSMSAVTEALIVAVVAALPSSSPLPSLLTLLSSLLPQIPSPALLLPSPPTHTSPTYAEAPLGYKAAMIQWRAAFEVGESSSAVAARQTGYTLAHRVDYGFIDTVDASIHASESRAMTAIGEVNERVTDLDTTQRQETHKLQVHCEDAQDDRALLRARVSLLTRERRYFRSMASSYEREAADAQNAAKENHRNHHPMTDAAIKALISQGVASALAEYEANRGSGNGDDSHDSGSGRRTERAAPECTYSDFLKCQTFNFKESDEVEKYIGGLPDMIQGSVMASKPKTMHDAIEFATELMDQKIRTFADRQAKNKRKLDENSRSNQNQQQPFKRQNVARAYTARPGVKKVYGGSKPLCPKCNYHRDGQCAPKCNNCKRAGHLARDYRSPVAIANNQRALVANQRVVTCFKCGVHGHYKKDCPKLKNNNCGNQAGNGGATARAYVVGNARKNPDSNVVTGTFLLNNHYASLLFDTSADRSFVSTAFSSLIDIVPIALDYDYDVELADEKIIRVNTIIRGCTLNFLNHPFNIDLMPVEFGSFDVIIGMDWLVKYHVVIVCDEKIVCIPFGNEILIVRGDESNNKNESRLNIISCTKTQKYLLKGCHIFLAHVTAKKAEDNTSALSIGSIRDERIVRSTTRTFQKGFIRPSSSPWGAPVLFVKKKDGSFRMCIDYWELNKLTVKNHYPLPRIGDLFDQLQGSSVYSKINLRLGYHQPRVREEDIPVTAFRTRYDHYEFQVMPFSLTNAPAVSMDLINRVCKPYLDKYVIVFIDDILIYSRSNQEHEEHLKLILELLKKEELNAKFSKSSLIGVTKKAAFQLLKRKLCIAPILALPEGAENFVVYCDASHKGLFVVLMQNEKVIAYASRQLKIHEKNYTTHDLELGAVAKELNMRQRRWLELLSDYDCEIHYHPGKANQILEAQIELRKPENLEAEDVGGVICFGKWEKLNPRYIGPFKVLAKVRTVAYRLELPQQLSRVHSTFHVSNLKKRLSDEPLVIPLDELHIDDKLHFVEEPVKIMDHEVKRLKQSYIPIVKVNWYSMVWFPSCIPRHAINLWLIVRRKLKTQDLIPAWDVSSSLGVVCSLCESNPDSHDHLFFKCLISSGIWNRVKGLAGLNASNPNIYDIIQDLLPIVKYRTTVSVIAKLVVAASAYYVWQERNWRLFKKGKRNSDQIVECIVSSVRLKLLSCKLKKSKSGERMARLWDLPEVVFI</sequence>
<evidence type="ECO:0000256" key="4">
    <source>
        <dbReference type="PROSITE-ProRule" id="PRU00047"/>
    </source>
</evidence>
<feature type="compositionally biased region" description="Acidic residues" evidence="6">
    <location>
        <begin position="197"/>
        <end position="225"/>
    </location>
</feature>
<dbReference type="GO" id="GO:0006508">
    <property type="term" value="P:proteolysis"/>
    <property type="evidence" value="ECO:0007669"/>
    <property type="project" value="UniProtKB-KW"/>
</dbReference>
<evidence type="ECO:0000256" key="5">
    <source>
        <dbReference type="SAM" id="Coils"/>
    </source>
</evidence>
<keyword evidence="5" id="KW-0175">Coiled coil</keyword>
<keyword evidence="3" id="KW-0238">DNA-binding</keyword>
<keyword evidence="8" id="KW-0808">Transferase</keyword>
<dbReference type="InterPro" id="IPR001878">
    <property type="entry name" value="Znf_CCHC"/>
</dbReference>
<keyword evidence="8" id="KW-0695">RNA-directed DNA polymerase</keyword>
<feature type="compositionally biased region" description="Polar residues" evidence="6">
    <location>
        <begin position="66"/>
        <end position="77"/>
    </location>
</feature>
<dbReference type="Gene3D" id="3.10.10.10">
    <property type="entry name" value="HIV Type 1 Reverse Transcriptase, subunit A, domain 1"/>
    <property type="match status" value="1"/>
</dbReference>
<dbReference type="GO" id="GO:0003677">
    <property type="term" value="F:DNA binding"/>
    <property type="evidence" value="ECO:0007669"/>
    <property type="project" value="UniProtKB-KW"/>
</dbReference>
<dbReference type="SMART" id="SM00343">
    <property type="entry name" value="ZnF_C2HC"/>
    <property type="match status" value="2"/>
</dbReference>
<organism evidence="8">
    <name type="scientific">Tanacetum cinerariifolium</name>
    <name type="common">Dalmatian daisy</name>
    <name type="synonym">Chrysanthemum cinerariifolium</name>
    <dbReference type="NCBI Taxonomy" id="118510"/>
    <lineage>
        <taxon>Eukaryota</taxon>
        <taxon>Viridiplantae</taxon>
        <taxon>Streptophyta</taxon>
        <taxon>Embryophyta</taxon>
        <taxon>Tracheophyta</taxon>
        <taxon>Spermatophyta</taxon>
        <taxon>Magnoliopsida</taxon>
        <taxon>eudicotyledons</taxon>
        <taxon>Gunneridae</taxon>
        <taxon>Pentapetalae</taxon>
        <taxon>asterids</taxon>
        <taxon>campanulids</taxon>
        <taxon>Asterales</taxon>
        <taxon>Asteraceae</taxon>
        <taxon>Asteroideae</taxon>
        <taxon>Anthemideae</taxon>
        <taxon>Anthemidinae</taxon>
        <taxon>Tanacetum</taxon>
    </lineage>
</organism>
<dbReference type="GO" id="GO:0008270">
    <property type="term" value="F:zinc ion binding"/>
    <property type="evidence" value="ECO:0007669"/>
    <property type="project" value="UniProtKB-KW"/>
</dbReference>
<dbReference type="Pfam" id="PF00078">
    <property type="entry name" value="RVT_1"/>
    <property type="match status" value="1"/>
</dbReference>
<dbReference type="SUPFAM" id="SSF56672">
    <property type="entry name" value="DNA/RNA polymerases"/>
    <property type="match status" value="1"/>
</dbReference>
<dbReference type="Gene3D" id="3.30.70.270">
    <property type="match status" value="1"/>
</dbReference>
<dbReference type="PANTHER" id="PTHR24559:SF427">
    <property type="entry name" value="RNA-DIRECTED DNA POLYMERASE"/>
    <property type="match status" value="1"/>
</dbReference>
<feature type="region of interest" description="Disordered" evidence="6">
    <location>
        <begin position="557"/>
        <end position="583"/>
    </location>
</feature>
<keyword evidence="2" id="KW-0378">Hydrolase</keyword>
<name>A0A6L2M826_TANCI</name>
<dbReference type="InterPro" id="IPR026960">
    <property type="entry name" value="RVT-Znf"/>
</dbReference>
<dbReference type="PROSITE" id="PS50158">
    <property type="entry name" value="ZF_CCHC"/>
    <property type="match status" value="1"/>
</dbReference>
<dbReference type="GO" id="GO:0004190">
    <property type="term" value="F:aspartic-type endopeptidase activity"/>
    <property type="evidence" value="ECO:0007669"/>
    <property type="project" value="UniProtKB-KW"/>
</dbReference>
<dbReference type="SUPFAM" id="SSF57756">
    <property type="entry name" value="Retrovirus zinc finger-like domains"/>
    <property type="match status" value="1"/>
</dbReference>
<dbReference type="CDD" id="cd01647">
    <property type="entry name" value="RT_LTR"/>
    <property type="match status" value="1"/>
</dbReference>
<dbReference type="Pfam" id="PF17919">
    <property type="entry name" value="RT_RNaseH_2"/>
    <property type="match status" value="1"/>
</dbReference>
<evidence type="ECO:0000259" key="7">
    <source>
        <dbReference type="PROSITE" id="PS50158"/>
    </source>
</evidence>
<dbReference type="Pfam" id="PF13966">
    <property type="entry name" value="zf-RVT"/>
    <property type="match status" value="1"/>
</dbReference>
<evidence type="ECO:0000313" key="8">
    <source>
        <dbReference type="EMBL" id="GEU70203.1"/>
    </source>
</evidence>
<dbReference type="SUPFAM" id="SSF50630">
    <property type="entry name" value="Acid proteases"/>
    <property type="match status" value="1"/>
</dbReference>
<feature type="compositionally biased region" description="Basic and acidic residues" evidence="6">
    <location>
        <begin position="56"/>
        <end position="65"/>
    </location>
</feature>
<feature type="compositionally biased region" description="Pro residues" evidence="6">
    <location>
        <begin position="17"/>
        <end position="26"/>
    </location>
</feature>
<keyword evidence="4" id="KW-0863">Zinc-finger</keyword>
<feature type="region of interest" description="Disordered" evidence="6">
    <location>
        <begin position="161"/>
        <end position="242"/>
    </location>
</feature>
<dbReference type="GO" id="GO:0003964">
    <property type="term" value="F:RNA-directed DNA polymerase activity"/>
    <property type="evidence" value="ECO:0007669"/>
    <property type="project" value="UniProtKB-KW"/>
</dbReference>
<dbReference type="InterPro" id="IPR053134">
    <property type="entry name" value="RNA-dir_DNA_polymerase"/>
</dbReference>
<comment type="caution">
    <text evidence="8">The sequence shown here is derived from an EMBL/GenBank/DDBJ whole genome shotgun (WGS) entry which is preliminary data.</text>
</comment>
<reference evidence="8" key="1">
    <citation type="journal article" date="2019" name="Sci. Rep.">
        <title>Draft genome of Tanacetum cinerariifolium, the natural source of mosquito coil.</title>
        <authorList>
            <person name="Yamashiro T."/>
            <person name="Shiraishi A."/>
            <person name="Satake H."/>
            <person name="Nakayama K."/>
        </authorList>
    </citation>
    <scope>NUCLEOTIDE SEQUENCE</scope>
</reference>
<feature type="domain" description="CCHC-type" evidence="7">
    <location>
        <begin position="655"/>
        <end position="670"/>
    </location>
</feature>
<keyword evidence="2" id="KW-0064">Aspartyl protease</keyword>
<feature type="compositionally biased region" description="Polar residues" evidence="6">
    <location>
        <begin position="570"/>
        <end position="580"/>
    </location>
</feature>
<dbReference type="Gene3D" id="2.40.70.10">
    <property type="entry name" value="Acid Proteases"/>
    <property type="match status" value="1"/>
</dbReference>
<dbReference type="Pfam" id="PF08284">
    <property type="entry name" value="RVP_2"/>
    <property type="match status" value="1"/>
</dbReference>
<dbReference type="PANTHER" id="PTHR24559">
    <property type="entry name" value="TRANSPOSON TY3-I GAG-POL POLYPROTEIN"/>
    <property type="match status" value="1"/>
</dbReference>
<evidence type="ECO:0000256" key="3">
    <source>
        <dbReference type="ARBA" id="ARBA00023125"/>
    </source>
</evidence>
<dbReference type="InterPro" id="IPR036875">
    <property type="entry name" value="Znf_CCHC_sf"/>
</dbReference>
<evidence type="ECO:0000256" key="6">
    <source>
        <dbReference type="SAM" id="MobiDB-lite"/>
    </source>
</evidence>
<evidence type="ECO:0000256" key="2">
    <source>
        <dbReference type="ARBA" id="ARBA00022750"/>
    </source>
</evidence>
<dbReference type="InterPro" id="IPR043502">
    <property type="entry name" value="DNA/RNA_pol_sf"/>
</dbReference>
<proteinExistence type="predicted"/>
<protein>
    <submittedName>
        <fullName evidence="8">Reverse transcriptase domain-containing protein</fullName>
    </submittedName>
</protein>
<feature type="compositionally biased region" description="Basic and acidic residues" evidence="6">
    <location>
        <begin position="557"/>
        <end position="569"/>
    </location>
</feature>
<dbReference type="InterPro" id="IPR043128">
    <property type="entry name" value="Rev_trsase/Diguanyl_cyclase"/>
</dbReference>
<keyword evidence="8" id="KW-0548">Nucleotidyltransferase</keyword>
<dbReference type="InterPro" id="IPR000477">
    <property type="entry name" value="RT_dom"/>
</dbReference>
<dbReference type="CDD" id="cd00303">
    <property type="entry name" value="retropepsin_like"/>
    <property type="match status" value="1"/>
</dbReference>
<dbReference type="EMBL" id="BKCJ010006071">
    <property type="protein sequence ID" value="GEU70203.1"/>
    <property type="molecule type" value="Genomic_DNA"/>
</dbReference>
<dbReference type="Gene3D" id="4.10.60.10">
    <property type="entry name" value="Zinc finger, CCHC-type"/>
    <property type="match status" value="1"/>
</dbReference>
<keyword evidence="1" id="KW-0645">Protease</keyword>
<evidence type="ECO:0000256" key="1">
    <source>
        <dbReference type="ARBA" id="ARBA00022670"/>
    </source>
</evidence>
<feature type="coiled-coil region" evidence="5">
    <location>
        <begin position="394"/>
        <end position="442"/>
    </location>
</feature>
<feature type="region of interest" description="Disordered" evidence="6">
    <location>
        <begin position="468"/>
        <end position="490"/>
    </location>
</feature>
<keyword evidence="4" id="KW-0862">Zinc</keyword>
<dbReference type="InterPro" id="IPR041577">
    <property type="entry name" value="RT_RNaseH_2"/>
</dbReference>